<feature type="compositionally biased region" description="Pro residues" evidence="6">
    <location>
        <begin position="67"/>
        <end position="84"/>
    </location>
</feature>
<dbReference type="Gene3D" id="4.10.410.10">
    <property type="entry name" value="Pancreatic trypsin inhibitor Kunitz domain"/>
    <property type="match status" value="1"/>
</dbReference>
<evidence type="ECO:0000256" key="2">
    <source>
        <dbReference type="ARBA" id="ARBA00022525"/>
    </source>
</evidence>
<evidence type="ECO:0000256" key="4">
    <source>
        <dbReference type="ARBA" id="ARBA00022900"/>
    </source>
</evidence>
<keyword evidence="7" id="KW-0472">Membrane</keyword>
<dbReference type="SMART" id="SM00131">
    <property type="entry name" value="KU"/>
    <property type="match status" value="1"/>
</dbReference>
<dbReference type="InterPro" id="IPR036880">
    <property type="entry name" value="Kunitz_BPTI_sf"/>
</dbReference>
<feature type="transmembrane region" description="Helical" evidence="7">
    <location>
        <begin position="20"/>
        <end position="41"/>
    </location>
</feature>
<feature type="region of interest" description="Disordered" evidence="6">
    <location>
        <begin position="66"/>
        <end position="99"/>
    </location>
</feature>
<dbReference type="Pfam" id="PF00014">
    <property type="entry name" value="Kunitz_BPTI"/>
    <property type="match status" value="1"/>
</dbReference>
<evidence type="ECO:0000259" key="8">
    <source>
        <dbReference type="PROSITE" id="PS50279"/>
    </source>
</evidence>
<dbReference type="GO" id="GO:0004867">
    <property type="term" value="F:serine-type endopeptidase inhibitor activity"/>
    <property type="evidence" value="ECO:0007669"/>
    <property type="project" value="UniProtKB-KW"/>
</dbReference>
<dbReference type="PROSITE" id="PS00280">
    <property type="entry name" value="BPTI_KUNITZ_1"/>
    <property type="match status" value="1"/>
</dbReference>
<comment type="subcellular location">
    <subcellularLocation>
        <location evidence="1">Secreted</location>
    </subcellularLocation>
</comment>
<protein>
    <submittedName>
        <fullName evidence="9">Kunitz/Bovine pancreatic trypsin inhibitor domain protein</fullName>
    </submittedName>
</protein>
<evidence type="ECO:0000256" key="7">
    <source>
        <dbReference type="SAM" id="Phobius"/>
    </source>
</evidence>
<keyword evidence="7" id="KW-0812">Transmembrane</keyword>
<dbReference type="CDD" id="cd00109">
    <property type="entry name" value="Kunitz-type"/>
    <property type="match status" value="1"/>
</dbReference>
<dbReference type="Proteomes" id="UP000053660">
    <property type="component" value="Unassembled WGS sequence"/>
</dbReference>
<dbReference type="GO" id="GO:0005615">
    <property type="term" value="C:extracellular space"/>
    <property type="evidence" value="ECO:0007669"/>
    <property type="project" value="TreeGrafter"/>
</dbReference>
<dbReference type="InterPro" id="IPR020901">
    <property type="entry name" value="Prtase_inh_Kunz-CS"/>
</dbReference>
<sequence length="184" mass="20482">MATRTAHNAGNLTVFDRTVLIFAVILSVISVNVVNSQMLVFPQSYPATYDGSAGWNAPNNIWQPSYNPGPQPGWNAPPPMPPSQPWQQPYGTTPQPWGPFPGQPNVPNPHPRPGSWGIYPEGPMDPAVVCRLKYDQGDCLDTVRKYAFDFKTNKCIPFLWTGCGGNQNRFETKDECEKLCKDEE</sequence>
<keyword evidence="3" id="KW-0646">Protease inhibitor</keyword>
<keyword evidence="10" id="KW-1185">Reference proteome</keyword>
<dbReference type="InterPro" id="IPR002223">
    <property type="entry name" value="Kunitz_BPTI"/>
</dbReference>
<dbReference type="EMBL" id="KN557976">
    <property type="protein sequence ID" value="KHJ87340.1"/>
    <property type="molecule type" value="Genomic_DNA"/>
</dbReference>
<evidence type="ECO:0000256" key="5">
    <source>
        <dbReference type="ARBA" id="ARBA00023157"/>
    </source>
</evidence>
<evidence type="ECO:0000256" key="1">
    <source>
        <dbReference type="ARBA" id="ARBA00004613"/>
    </source>
</evidence>
<evidence type="ECO:0000256" key="6">
    <source>
        <dbReference type="SAM" id="MobiDB-lite"/>
    </source>
</evidence>
<dbReference type="PANTHER" id="PTHR10083:SF381">
    <property type="entry name" value="BPTI_KUNITZ INHIBITOR DOMAIN-CONTAINING PROTEIN"/>
    <property type="match status" value="1"/>
</dbReference>
<accession>A0A0B1SVW2</accession>
<dbReference type="AlphaFoldDB" id="A0A0B1SVW2"/>
<evidence type="ECO:0000313" key="10">
    <source>
        <dbReference type="Proteomes" id="UP000053660"/>
    </source>
</evidence>
<dbReference type="PRINTS" id="PR00759">
    <property type="entry name" value="BASICPTASE"/>
</dbReference>
<name>A0A0B1SVW2_OESDE</name>
<reference evidence="9 10" key="1">
    <citation type="submission" date="2014-03" db="EMBL/GenBank/DDBJ databases">
        <title>Draft genome of the hookworm Oesophagostomum dentatum.</title>
        <authorList>
            <person name="Mitreva M."/>
        </authorList>
    </citation>
    <scope>NUCLEOTIDE SEQUENCE [LARGE SCALE GENOMIC DNA]</scope>
    <source>
        <strain evidence="9 10">OD-Hann</strain>
    </source>
</reference>
<dbReference type="PROSITE" id="PS50279">
    <property type="entry name" value="BPTI_KUNITZ_2"/>
    <property type="match status" value="1"/>
</dbReference>
<keyword evidence="7" id="KW-1133">Transmembrane helix</keyword>
<feature type="domain" description="BPTI/Kunitz inhibitor" evidence="8">
    <location>
        <begin position="130"/>
        <end position="180"/>
    </location>
</feature>
<evidence type="ECO:0000313" key="9">
    <source>
        <dbReference type="EMBL" id="KHJ87340.1"/>
    </source>
</evidence>
<organism evidence="9 10">
    <name type="scientific">Oesophagostomum dentatum</name>
    <name type="common">Nodular worm</name>
    <dbReference type="NCBI Taxonomy" id="61180"/>
    <lineage>
        <taxon>Eukaryota</taxon>
        <taxon>Metazoa</taxon>
        <taxon>Ecdysozoa</taxon>
        <taxon>Nematoda</taxon>
        <taxon>Chromadorea</taxon>
        <taxon>Rhabditida</taxon>
        <taxon>Rhabditina</taxon>
        <taxon>Rhabditomorpha</taxon>
        <taxon>Strongyloidea</taxon>
        <taxon>Strongylidae</taxon>
        <taxon>Oesophagostomum</taxon>
    </lineage>
</organism>
<keyword evidence="5" id="KW-1015">Disulfide bond</keyword>
<evidence type="ECO:0000256" key="3">
    <source>
        <dbReference type="ARBA" id="ARBA00022690"/>
    </source>
</evidence>
<gene>
    <name evidence="9" type="ORF">OESDEN_12888</name>
</gene>
<keyword evidence="4" id="KW-0722">Serine protease inhibitor</keyword>
<keyword evidence="2" id="KW-0964">Secreted</keyword>
<dbReference type="SUPFAM" id="SSF57362">
    <property type="entry name" value="BPTI-like"/>
    <property type="match status" value="1"/>
</dbReference>
<proteinExistence type="predicted"/>
<dbReference type="OrthoDB" id="4473401at2759"/>
<dbReference type="InterPro" id="IPR050098">
    <property type="entry name" value="TFPI/VKTCI-like"/>
</dbReference>
<dbReference type="PANTHER" id="PTHR10083">
    <property type="entry name" value="KUNITZ-TYPE PROTEASE INHIBITOR-RELATED"/>
    <property type="match status" value="1"/>
</dbReference>
<dbReference type="FunFam" id="4.10.410.10:FF:000020">
    <property type="entry name" value="Collagen, type VI, alpha 3"/>
    <property type="match status" value="1"/>
</dbReference>